<evidence type="ECO:0000259" key="3">
    <source>
        <dbReference type="Pfam" id="PF00685"/>
    </source>
</evidence>
<gene>
    <name evidence="4" type="ORF">HYH03_011429</name>
</gene>
<dbReference type="EMBL" id="JAEHOE010000065">
    <property type="protein sequence ID" value="KAG2490123.1"/>
    <property type="molecule type" value="Genomic_DNA"/>
</dbReference>
<accession>A0A836BWG5</accession>
<dbReference type="PANTHER" id="PTHR15723">
    <property type="entry name" value="CARBOHYDRATE SULFOTRANSFERASE 15"/>
    <property type="match status" value="1"/>
</dbReference>
<dbReference type="InterPro" id="IPR000863">
    <property type="entry name" value="Sulfotransferase_dom"/>
</dbReference>
<dbReference type="GO" id="GO:0050659">
    <property type="term" value="F:N-acetylgalactosamine 4-sulfate 6-O-sulfotransferase activity"/>
    <property type="evidence" value="ECO:0007669"/>
    <property type="project" value="TreeGrafter"/>
</dbReference>
<dbReference type="PANTHER" id="PTHR15723:SF0">
    <property type="entry name" value="CARBOHYDRATE SULFOTRANSFERASE 15"/>
    <property type="match status" value="1"/>
</dbReference>
<keyword evidence="1" id="KW-0808">Transferase</keyword>
<comment type="similarity">
    <text evidence="1">Belongs to the sulfotransferase 1 family.</text>
</comment>
<dbReference type="SUPFAM" id="SSF52540">
    <property type="entry name" value="P-loop containing nucleoside triphosphate hydrolases"/>
    <property type="match status" value="1"/>
</dbReference>
<dbReference type="EC" id="2.8.2.-" evidence="1"/>
<keyword evidence="5" id="KW-1185">Reference proteome</keyword>
<feature type="domain" description="Sulfotransferase" evidence="3">
    <location>
        <begin position="93"/>
        <end position="347"/>
    </location>
</feature>
<dbReference type="InterPro" id="IPR027417">
    <property type="entry name" value="P-loop_NTPase"/>
</dbReference>
<evidence type="ECO:0000256" key="2">
    <source>
        <dbReference type="SAM" id="SignalP"/>
    </source>
</evidence>
<keyword evidence="2" id="KW-0732">Signal</keyword>
<proteinExistence type="inferred from homology"/>
<comment type="caution">
    <text evidence="4">The sequence shown here is derived from an EMBL/GenBank/DDBJ whole genome shotgun (WGS) entry which is preliminary data.</text>
</comment>
<protein>
    <recommendedName>
        <fullName evidence="1">Sulfotransferase</fullName>
        <ecNumber evidence="1">2.8.2.-</ecNumber>
    </recommendedName>
</protein>
<dbReference type="Proteomes" id="UP000612055">
    <property type="component" value="Unassembled WGS sequence"/>
</dbReference>
<dbReference type="AlphaFoldDB" id="A0A836BWG5"/>
<feature type="signal peptide" evidence="2">
    <location>
        <begin position="1"/>
        <end position="16"/>
    </location>
</feature>
<evidence type="ECO:0000313" key="5">
    <source>
        <dbReference type="Proteomes" id="UP000612055"/>
    </source>
</evidence>
<name>A0A836BWG5_9CHLO</name>
<evidence type="ECO:0000313" key="4">
    <source>
        <dbReference type="EMBL" id="KAG2490123.1"/>
    </source>
</evidence>
<dbReference type="OrthoDB" id="538231at2759"/>
<sequence length="383" mass="44194">MVLGLTLATLLGLALAAEAAGIDPASYLQPQVNAPTYHVNDIWTKHTHLPNFAEITRCAGDTFNVLPKEYDPAFKNPCWNDGTAFKCLPYFQILGVSKCGTTDLYNRLKEHRDMVDCSWKGPHFWDESAFPTHQHRPGKYDGSFPAYVNIFDKPAERIKANKNAITGEASSNTFTGVFSHLRGRTLAKRTNATLAQYLFEATPWARYIVLMRDPVTRYRSAYFYYRSKKLPRASDKEFLEKVIDDTNKWKDCVKEFGGHHHCLMQYEPQQLVKGMYAEFIPGWLEVFPRDRFLFMRTEDYKAAPVEHVVATMKFLGLSDLTPAEVEEIRKLEAKNSQAQKYNDATNESQELATAFRLLRDFYRPFNQALSKFFDNDPRWLWGY</sequence>
<organism evidence="4 5">
    <name type="scientific">Edaphochlamys debaryana</name>
    <dbReference type="NCBI Taxonomy" id="47281"/>
    <lineage>
        <taxon>Eukaryota</taxon>
        <taxon>Viridiplantae</taxon>
        <taxon>Chlorophyta</taxon>
        <taxon>core chlorophytes</taxon>
        <taxon>Chlorophyceae</taxon>
        <taxon>CS clade</taxon>
        <taxon>Chlamydomonadales</taxon>
        <taxon>Chlamydomonadales incertae sedis</taxon>
        <taxon>Edaphochlamys</taxon>
    </lineage>
</organism>
<dbReference type="Pfam" id="PF00685">
    <property type="entry name" value="Sulfotransfer_1"/>
    <property type="match status" value="1"/>
</dbReference>
<dbReference type="GO" id="GO:0019319">
    <property type="term" value="P:hexose biosynthetic process"/>
    <property type="evidence" value="ECO:0007669"/>
    <property type="project" value="TreeGrafter"/>
</dbReference>
<feature type="chain" id="PRO_5032485889" description="Sulfotransferase" evidence="2">
    <location>
        <begin position="17"/>
        <end position="383"/>
    </location>
</feature>
<dbReference type="Gene3D" id="3.40.50.300">
    <property type="entry name" value="P-loop containing nucleotide triphosphate hydrolases"/>
    <property type="match status" value="1"/>
</dbReference>
<dbReference type="InterPro" id="IPR052654">
    <property type="entry name" value="CS_Sulfotransferase"/>
</dbReference>
<evidence type="ECO:0000256" key="1">
    <source>
        <dbReference type="RuleBase" id="RU361155"/>
    </source>
</evidence>
<reference evidence="4" key="1">
    <citation type="journal article" date="2020" name="bioRxiv">
        <title>Comparative genomics of Chlamydomonas.</title>
        <authorList>
            <person name="Craig R.J."/>
            <person name="Hasan A.R."/>
            <person name="Ness R.W."/>
            <person name="Keightley P.D."/>
        </authorList>
    </citation>
    <scope>NUCLEOTIDE SEQUENCE</scope>
    <source>
        <strain evidence="4">CCAP 11/70</strain>
    </source>
</reference>